<evidence type="ECO:0000256" key="1">
    <source>
        <dbReference type="ARBA" id="ARBA00023125"/>
    </source>
</evidence>
<keyword evidence="6" id="KW-1185">Reference proteome</keyword>
<dbReference type="SMART" id="SM00850">
    <property type="entry name" value="LytTR"/>
    <property type="match status" value="1"/>
</dbReference>
<dbReference type="InterPro" id="IPR011006">
    <property type="entry name" value="CheY-like_superfamily"/>
</dbReference>
<gene>
    <name evidence="5" type="primary">lytR</name>
    <name evidence="5" type="ORF">JCM14722_10270</name>
</gene>
<evidence type="ECO:0000259" key="3">
    <source>
        <dbReference type="PROSITE" id="PS50110"/>
    </source>
</evidence>
<evidence type="ECO:0000313" key="5">
    <source>
        <dbReference type="EMBL" id="BDQ33485.1"/>
    </source>
</evidence>
<protein>
    <submittedName>
        <fullName evidence="5">DNA-binding response regulator</fullName>
    </submittedName>
</protein>
<keyword evidence="1 5" id="KW-0238">DNA-binding</keyword>
<evidence type="ECO:0000259" key="4">
    <source>
        <dbReference type="PROSITE" id="PS50930"/>
    </source>
</evidence>
<dbReference type="PANTHER" id="PTHR48111:SF69">
    <property type="entry name" value="RESPONSE REGULATOR RECEIVER"/>
    <property type="match status" value="1"/>
</dbReference>
<evidence type="ECO:0000313" key="6">
    <source>
        <dbReference type="Proteomes" id="UP001061361"/>
    </source>
</evidence>
<accession>A0ABN6RTX0</accession>
<dbReference type="Pfam" id="PF00072">
    <property type="entry name" value="Response_reg"/>
    <property type="match status" value="1"/>
</dbReference>
<dbReference type="RefSeq" id="WP_264983540.1">
    <property type="nucleotide sequence ID" value="NZ_AP026708.1"/>
</dbReference>
<dbReference type="GO" id="GO:0003677">
    <property type="term" value="F:DNA binding"/>
    <property type="evidence" value="ECO:0007669"/>
    <property type="project" value="UniProtKB-KW"/>
</dbReference>
<dbReference type="InterPro" id="IPR007492">
    <property type="entry name" value="LytTR_DNA-bd_dom"/>
</dbReference>
<dbReference type="EMBL" id="AP026708">
    <property type="protein sequence ID" value="BDQ33485.1"/>
    <property type="molecule type" value="Genomic_DNA"/>
</dbReference>
<dbReference type="Pfam" id="PF04397">
    <property type="entry name" value="LytTR"/>
    <property type="match status" value="1"/>
</dbReference>
<keyword evidence="2" id="KW-0597">Phosphoprotein</keyword>
<dbReference type="PANTHER" id="PTHR48111">
    <property type="entry name" value="REGULATOR OF RPOS"/>
    <property type="match status" value="1"/>
</dbReference>
<dbReference type="Proteomes" id="UP001061361">
    <property type="component" value="Chromosome"/>
</dbReference>
<dbReference type="InterPro" id="IPR001789">
    <property type="entry name" value="Sig_transdc_resp-reg_receiver"/>
</dbReference>
<dbReference type="PROSITE" id="PS50930">
    <property type="entry name" value="HTH_LYTTR"/>
    <property type="match status" value="1"/>
</dbReference>
<reference evidence="5" key="1">
    <citation type="submission" date="2022-08" db="EMBL/GenBank/DDBJ databases">
        <title>Genome Sequence of the sulphate-reducing bacterium, Pseudodesulfovibrio portus JCM14722.</title>
        <authorList>
            <person name="Kondo R."/>
            <person name="Kataoka T."/>
        </authorList>
    </citation>
    <scope>NUCLEOTIDE SEQUENCE</scope>
    <source>
        <strain evidence="5">JCM 14722</strain>
    </source>
</reference>
<dbReference type="PROSITE" id="PS50110">
    <property type="entry name" value="RESPONSE_REGULATORY"/>
    <property type="match status" value="1"/>
</dbReference>
<dbReference type="Gene3D" id="2.40.50.1020">
    <property type="entry name" value="LytTr DNA-binding domain"/>
    <property type="match status" value="1"/>
</dbReference>
<dbReference type="Gene3D" id="3.40.50.2300">
    <property type="match status" value="1"/>
</dbReference>
<feature type="domain" description="Response regulatory" evidence="3">
    <location>
        <begin position="4"/>
        <end position="117"/>
    </location>
</feature>
<sequence length="255" mass="28746">MKIRTLIVDDEAPARSELSFLLESFPDIEADEARTGREALDMIRSDSPDLVFLDIQMPGADGFDVLREARCLPDPPLFIFVTAFDQYAIRAFEKNAVDYLLKPVESSRLKVSVERVRELLGRNAPESDPQPEMNDLLAAVGKPLPRVTVEKNGRLQLIDFEKVVYFELSGRKIMVNTYDGCHPCHGLATLDDVETRVSDLPFLRINRSAVVNLSHVKEFSPWTGGKYTLVLNDDGSTELTLSRGRVRDFKQYLGL</sequence>
<name>A0ABN6RTX0_9BACT</name>
<dbReference type="SMART" id="SM00448">
    <property type="entry name" value="REC"/>
    <property type="match status" value="1"/>
</dbReference>
<evidence type="ECO:0000256" key="2">
    <source>
        <dbReference type="PROSITE-ProRule" id="PRU00169"/>
    </source>
</evidence>
<dbReference type="SUPFAM" id="SSF52172">
    <property type="entry name" value="CheY-like"/>
    <property type="match status" value="1"/>
</dbReference>
<organism evidence="5 6">
    <name type="scientific">Pseudodesulfovibrio portus</name>
    <dbReference type="NCBI Taxonomy" id="231439"/>
    <lineage>
        <taxon>Bacteria</taxon>
        <taxon>Pseudomonadati</taxon>
        <taxon>Thermodesulfobacteriota</taxon>
        <taxon>Desulfovibrionia</taxon>
        <taxon>Desulfovibrionales</taxon>
        <taxon>Desulfovibrionaceae</taxon>
    </lineage>
</organism>
<dbReference type="InterPro" id="IPR039420">
    <property type="entry name" value="WalR-like"/>
</dbReference>
<feature type="modified residue" description="4-aspartylphosphate" evidence="2">
    <location>
        <position position="54"/>
    </location>
</feature>
<feature type="domain" description="HTH LytTR-type" evidence="4">
    <location>
        <begin position="147"/>
        <end position="255"/>
    </location>
</feature>
<proteinExistence type="predicted"/>